<dbReference type="Proteomes" id="UP001321479">
    <property type="component" value="Segment"/>
</dbReference>
<dbReference type="InterPro" id="IPR036844">
    <property type="entry name" value="Hint_dom_sf"/>
</dbReference>
<dbReference type="EMBL" id="AP024483">
    <property type="protein sequence ID" value="BCS82687.1"/>
    <property type="molecule type" value="Genomic_DNA"/>
</dbReference>
<organism evidence="1 2">
    <name type="scientific">Cotonvirus japonicus</name>
    <dbReference type="NCBI Taxonomy" id="2811091"/>
    <lineage>
        <taxon>Viruses</taxon>
        <taxon>Varidnaviria</taxon>
        <taxon>Bamfordvirae</taxon>
        <taxon>Nucleocytoviricota</taxon>
        <taxon>Megaviricetes</taxon>
        <taxon>Imitervirales</taxon>
        <taxon>Mimiviridae</taxon>
        <taxon>Megamimivirinae</taxon>
        <taxon>Cotonvirus</taxon>
        <taxon>Cotonvirus japonicum</taxon>
    </lineage>
</organism>
<evidence type="ECO:0000313" key="2">
    <source>
        <dbReference type="Proteomes" id="UP001321479"/>
    </source>
</evidence>
<dbReference type="GeneID" id="80557892"/>
<reference evidence="1 2" key="1">
    <citation type="submission" date="2021-02" db="EMBL/GenBank/DDBJ databases">
        <title>Cotonvirus japonicus, which uses Golgi apparatus of host cells for its virion factory, phylogenetically links tailed tupanvirus and icosahedral mimivirus.</title>
        <authorList>
            <person name="Takahashi H."/>
            <person name="Fukaya S."/>
            <person name="Song C."/>
            <person name="Murata K."/>
            <person name="Takemura M."/>
        </authorList>
    </citation>
    <scope>NUCLEOTIDE SEQUENCE [LARGE SCALE GENOMIC DNA]</scope>
</reference>
<proteinExistence type="predicted"/>
<protein>
    <submittedName>
        <fullName evidence="1">Hint (Hedgehog/Intein) domain-containing protein</fullName>
    </submittedName>
</protein>
<accession>A0ABM7NRG8</accession>
<sequence length="240" mass="27933">MSFYDEQTEILTETGWILFKDLTTEHKVATLVNGTELEYENPKIIQSTQYQGKLYQVTGPNIDLCVSPNHNLWLSNDGLNFHFESPINLYTKPWFFQKNIISYQNKNFRSFYKILILCGQDDVHQFMTDNVLNVMAKTSNCHEMYNGILCELGDTKYETNLKFADGYQRLALHVGLSVDIKNLSNDRYQVNINTHSNHQVNNKFSQDEWIDYNGKVYSCSVNSGIIYVRRNYKPIFSGCQ</sequence>
<evidence type="ECO:0000313" key="1">
    <source>
        <dbReference type="EMBL" id="BCS82687.1"/>
    </source>
</evidence>
<dbReference type="SUPFAM" id="SSF51294">
    <property type="entry name" value="Hedgehog/intein (Hint) domain"/>
    <property type="match status" value="1"/>
</dbReference>
<dbReference type="RefSeq" id="YP_010841295.1">
    <property type="nucleotide sequence ID" value="NC_079139.1"/>
</dbReference>
<name>A0ABM7NRG8_9VIRU</name>
<keyword evidence="2" id="KW-1185">Reference proteome</keyword>